<gene>
    <name evidence="1" type="ORF">QJS10_CPB11g00954</name>
</gene>
<reference evidence="1" key="1">
    <citation type="journal article" date="2023" name="Nat. Commun.">
        <title>Diploid and tetraploid genomes of Acorus and the evolution of monocots.</title>
        <authorList>
            <person name="Ma L."/>
            <person name="Liu K.W."/>
            <person name="Li Z."/>
            <person name="Hsiao Y.Y."/>
            <person name="Qi Y."/>
            <person name="Fu T."/>
            <person name="Tang G.D."/>
            <person name="Zhang D."/>
            <person name="Sun W.H."/>
            <person name="Liu D.K."/>
            <person name="Li Y."/>
            <person name="Chen G.Z."/>
            <person name="Liu X.D."/>
            <person name="Liao X.Y."/>
            <person name="Jiang Y.T."/>
            <person name="Yu X."/>
            <person name="Hao Y."/>
            <person name="Huang J."/>
            <person name="Zhao X.W."/>
            <person name="Ke S."/>
            <person name="Chen Y.Y."/>
            <person name="Wu W.L."/>
            <person name="Hsu J.L."/>
            <person name="Lin Y.F."/>
            <person name="Huang M.D."/>
            <person name="Li C.Y."/>
            <person name="Huang L."/>
            <person name="Wang Z.W."/>
            <person name="Zhao X."/>
            <person name="Zhong W.Y."/>
            <person name="Peng D.H."/>
            <person name="Ahmad S."/>
            <person name="Lan S."/>
            <person name="Zhang J.S."/>
            <person name="Tsai W.C."/>
            <person name="Van de Peer Y."/>
            <person name="Liu Z.J."/>
        </authorList>
    </citation>
    <scope>NUCLEOTIDE SEQUENCE</scope>
    <source>
        <strain evidence="1">CP</strain>
    </source>
</reference>
<name>A0AAV9DU88_ACOCL</name>
<evidence type="ECO:0000313" key="2">
    <source>
        <dbReference type="Proteomes" id="UP001180020"/>
    </source>
</evidence>
<dbReference type="Proteomes" id="UP001180020">
    <property type="component" value="Unassembled WGS sequence"/>
</dbReference>
<evidence type="ECO:0000313" key="1">
    <source>
        <dbReference type="EMBL" id="KAK1304812.1"/>
    </source>
</evidence>
<dbReference type="EMBL" id="JAUJYO010000011">
    <property type="protein sequence ID" value="KAK1304812.1"/>
    <property type="molecule type" value="Genomic_DNA"/>
</dbReference>
<organism evidence="1 2">
    <name type="scientific">Acorus calamus</name>
    <name type="common">Sweet flag</name>
    <dbReference type="NCBI Taxonomy" id="4465"/>
    <lineage>
        <taxon>Eukaryota</taxon>
        <taxon>Viridiplantae</taxon>
        <taxon>Streptophyta</taxon>
        <taxon>Embryophyta</taxon>
        <taxon>Tracheophyta</taxon>
        <taxon>Spermatophyta</taxon>
        <taxon>Magnoliopsida</taxon>
        <taxon>Liliopsida</taxon>
        <taxon>Acoraceae</taxon>
        <taxon>Acorus</taxon>
    </lineage>
</organism>
<comment type="caution">
    <text evidence="1">The sequence shown here is derived from an EMBL/GenBank/DDBJ whole genome shotgun (WGS) entry which is preliminary data.</text>
</comment>
<accession>A0AAV9DU88</accession>
<sequence>MSSTSTMAAVPAQKENSDITTYARKLSLSLYISNSSSPGIRDTRLVIQKAASELVMYAILICDLRSFRTRSSR</sequence>
<keyword evidence="2" id="KW-1185">Reference proteome</keyword>
<dbReference type="AlphaFoldDB" id="A0AAV9DU88"/>
<proteinExistence type="predicted"/>
<reference evidence="1" key="2">
    <citation type="submission" date="2023-06" db="EMBL/GenBank/DDBJ databases">
        <authorList>
            <person name="Ma L."/>
            <person name="Liu K.-W."/>
            <person name="Li Z."/>
            <person name="Hsiao Y.-Y."/>
            <person name="Qi Y."/>
            <person name="Fu T."/>
            <person name="Tang G."/>
            <person name="Zhang D."/>
            <person name="Sun W.-H."/>
            <person name="Liu D.-K."/>
            <person name="Li Y."/>
            <person name="Chen G.-Z."/>
            <person name="Liu X.-D."/>
            <person name="Liao X.-Y."/>
            <person name="Jiang Y.-T."/>
            <person name="Yu X."/>
            <person name="Hao Y."/>
            <person name="Huang J."/>
            <person name="Zhao X.-W."/>
            <person name="Ke S."/>
            <person name="Chen Y.-Y."/>
            <person name="Wu W.-L."/>
            <person name="Hsu J.-L."/>
            <person name="Lin Y.-F."/>
            <person name="Huang M.-D."/>
            <person name="Li C.-Y."/>
            <person name="Huang L."/>
            <person name="Wang Z.-W."/>
            <person name="Zhao X."/>
            <person name="Zhong W.-Y."/>
            <person name="Peng D.-H."/>
            <person name="Ahmad S."/>
            <person name="Lan S."/>
            <person name="Zhang J.-S."/>
            <person name="Tsai W.-C."/>
            <person name="Van De Peer Y."/>
            <person name="Liu Z.-J."/>
        </authorList>
    </citation>
    <scope>NUCLEOTIDE SEQUENCE</scope>
    <source>
        <strain evidence="1">CP</strain>
        <tissue evidence="1">Leaves</tissue>
    </source>
</reference>
<protein>
    <submittedName>
        <fullName evidence="1">Uncharacterized protein</fullName>
    </submittedName>
</protein>